<dbReference type="GO" id="GO:0090307">
    <property type="term" value="P:mitotic spindle assembly"/>
    <property type="evidence" value="ECO:0007669"/>
    <property type="project" value="TreeGrafter"/>
</dbReference>
<evidence type="ECO:0000256" key="7">
    <source>
        <dbReference type="ARBA" id="ARBA00023212"/>
    </source>
</evidence>
<feature type="domain" description="Kinesin motor" evidence="13">
    <location>
        <begin position="5"/>
        <end position="336"/>
    </location>
</feature>
<dbReference type="PANTHER" id="PTHR47970">
    <property type="entry name" value="KINESIN-LIKE PROTEIN KIF11"/>
    <property type="match status" value="1"/>
</dbReference>
<dbReference type="Gene3D" id="3.40.850.10">
    <property type="entry name" value="Kinesin motor domain"/>
    <property type="match status" value="1"/>
</dbReference>
<dbReference type="InterPro" id="IPR047149">
    <property type="entry name" value="KIF11-like"/>
</dbReference>
<proteinExistence type="inferred from homology"/>
<keyword evidence="3 10" id="KW-0493">Microtubule</keyword>
<dbReference type="PROSITE" id="PS50067">
    <property type="entry name" value="KINESIN_MOTOR_2"/>
    <property type="match status" value="1"/>
</dbReference>
<evidence type="ECO:0000256" key="4">
    <source>
        <dbReference type="ARBA" id="ARBA00022741"/>
    </source>
</evidence>
<dbReference type="FunFam" id="3.40.850.10:FF:000019">
    <property type="entry name" value="Kinesin-like protein KIN-5D"/>
    <property type="match status" value="1"/>
</dbReference>
<evidence type="ECO:0000313" key="14">
    <source>
        <dbReference type="EMBL" id="CRZ09253.1"/>
    </source>
</evidence>
<keyword evidence="7" id="KW-0206">Cytoskeleton</keyword>
<dbReference type="InterPro" id="IPR027417">
    <property type="entry name" value="P-loop_NTPase"/>
</dbReference>
<keyword evidence="11" id="KW-0175">Coiled coil</keyword>
<dbReference type="AlphaFoldDB" id="A0A0H5R533"/>
<evidence type="ECO:0000256" key="9">
    <source>
        <dbReference type="PROSITE-ProRule" id="PRU00283"/>
    </source>
</evidence>
<keyword evidence="6 9" id="KW-0505">Motor protein</keyword>
<evidence type="ECO:0000256" key="2">
    <source>
        <dbReference type="ARBA" id="ARBA00022490"/>
    </source>
</evidence>
<sequence length="935" mass="103751">MSGHAVKVVVRCRPFSDAETKGRHSTVISCNNKEKQVTVHSEVRGQETKKTYTFDSVFGEFSQQESVFDDISGIVDEVLEGFNCTVFAYGQTGTGKTYTMQGPFMNGDRTVECGIIPRAIHAIFDRLRAKDVNECVVHVSCLEIYNEEICDLLSDNTEVDLRIFDDVVKGVFVSNLEEVLVVDPTEIFTVLTRSWDRRRTAETKMNAASSRSHTIFTVKVHTKETTVDGEDIIKIGKLNLVDLAGSECVGKSEAVGQRAKEAGNINRSLLTLGRVINALVQGQRHIPYRESKLTRLLQESLGGKAKTILIATISPSQRAIEETLKTLEYAHTAKNILNRPEVNQKVTQKTFVRDLQVNMNMIKKQLEAQRTKTGVYLPVDQYDALQHDLLVAKNDAERNAEQVEAVRQELESMSESNQRIRDEAKQQKEASLKQLADLQTEMDRQLAAWQAKYAQQSDQLQVMTEERDAALDAVDRRNVAMAEAQTSLTSCHASCGTKISEIRLSLDQLMAHHTQQAKIASDDARKWSGHVASSIKCMQDEANRITSDLMAGVASTLQFCTSTCQQGGPLRDNLTAINGHVDAIQEKITTGVAEIAQSFQAHIDRVQNCLVEHEQALSSAAETYSNSSQAALSSMQEHSTRLEEIWGVATASMEAYRNEQGKSFGILQNDIASLVQLKRESSLEKARALAQNISSMIECFAKENDSNYSEVSKQVTTTLDDCISSSVARSDEVQMSIANAVSTSDSIRNVERSCWSEVMKTYQQSSCLLSETLKQVPRTTEVVSNLSASLKDAVHGQLSQCRSASEGMFDPIQAIFAGSAAQIETSESQCRQVRDTIASFTTQAVQQSSNHVTNAIATQDQVETANLRYREQHHLALGEIQNSLDVFDRRPSYSSPSKQRMVIDSTNISTKARSGRVKRPREISLEEGENKRPTQ</sequence>
<evidence type="ECO:0000256" key="12">
    <source>
        <dbReference type="SAM" id="MobiDB-lite"/>
    </source>
</evidence>
<evidence type="ECO:0000256" key="6">
    <source>
        <dbReference type="ARBA" id="ARBA00023175"/>
    </source>
</evidence>
<comment type="similarity">
    <text evidence="8">Belongs to the TRAFAC class myosin-kinesin ATPase superfamily. Kinesin family. KIN-5/BimC subfamily.</text>
</comment>
<feature type="binding site" evidence="9">
    <location>
        <begin position="90"/>
        <end position="97"/>
    </location>
    <ligand>
        <name>ATP</name>
        <dbReference type="ChEBI" id="CHEBI:30616"/>
    </ligand>
</feature>
<dbReference type="GO" id="GO:0005524">
    <property type="term" value="F:ATP binding"/>
    <property type="evidence" value="ECO:0007669"/>
    <property type="project" value="UniProtKB-UniRule"/>
</dbReference>
<evidence type="ECO:0000256" key="3">
    <source>
        <dbReference type="ARBA" id="ARBA00022701"/>
    </source>
</evidence>
<dbReference type="SMART" id="SM00129">
    <property type="entry name" value="KISc"/>
    <property type="match status" value="1"/>
</dbReference>
<keyword evidence="4 9" id="KW-0547">Nucleotide-binding</keyword>
<dbReference type="PROSITE" id="PS00411">
    <property type="entry name" value="KINESIN_MOTOR_1"/>
    <property type="match status" value="1"/>
</dbReference>
<organism evidence="14">
    <name type="scientific">Spongospora subterranea</name>
    <dbReference type="NCBI Taxonomy" id="70186"/>
    <lineage>
        <taxon>Eukaryota</taxon>
        <taxon>Sar</taxon>
        <taxon>Rhizaria</taxon>
        <taxon>Endomyxa</taxon>
        <taxon>Phytomyxea</taxon>
        <taxon>Plasmodiophorida</taxon>
        <taxon>Plasmodiophoridae</taxon>
        <taxon>Spongospora</taxon>
    </lineage>
</organism>
<dbReference type="Pfam" id="PF00225">
    <property type="entry name" value="Kinesin"/>
    <property type="match status" value="1"/>
</dbReference>
<keyword evidence="5 9" id="KW-0067">ATP-binding</keyword>
<feature type="compositionally biased region" description="Basic and acidic residues" evidence="12">
    <location>
        <begin position="920"/>
        <end position="935"/>
    </location>
</feature>
<dbReference type="SUPFAM" id="SSF52540">
    <property type="entry name" value="P-loop containing nucleoside triphosphate hydrolases"/>
    <property type="match status" value="1"/>
</dbReference>
<dbReference type="InterPro" id="IPR001752">
    <property type="entry name" value="Kinesin_motor_dom"/>
</dbReference>
<dbReference type="GO" id="GO:0051231">
    <property type="term" value="P:spindle elongation"/>
    <property type="evidence" value="ECO:0007669"/>
    <property type="project" value="TreeGrafter"/>
</dbReference>
<accession>A0A0H5R533</accession>
<evidence type="ECO:0000256" key="1">
    <source>
        <dbReference type="ARBA" id="ARBA00004245"/>
    </source>
</evidence>
<dbReference type="GO" id="GO:0008574">
    <property type="term" value="F:plus-end-directed microtubule motor activity"/>
    <property type="evidence" value="ECO:0007669"/>
    <property type="project" value="TreeGrafter"/>
</dbReference>
<dbReference type="EMBL" id="HACM01008811">
    <property type="protein sequence ID" value="CRZ09253.1"/>
    <property type="molecule type" value="Transcribed_RNA"/>
</dbReference>
<evidence type="ECO:0000256" key="8">
    <source>
        <dbReference type="ARBA" id="ARBA00034704"/>
    </source>
</evidence>
<protein>
    <recommendedName>
        <fullName evidence="10">Kinesin-like protein</fullName>
    </recommendedName>
</protein>
<dbReference type="InterPro" id="IPR036961">
    <property type="entry name" value="Kinesin_motor_dom_sf"/>
</dbReference>
<evidence type="ECO:0000256" key="11">
    <source>
        <dbReference type="SAM" id="Coils"/>
    </source>
</evidence>
<dbReference type="GO" id="GO:0072686">
    <property type="term" value="C:mitotic spindle"/>
    <property type="evidence" value="ECO:0007669"/>
    <property type="project" value="TreeGrafter"/>
</dbReference>
<evidence type="ECO:0000256" key="10">
    <source>
        <dbReference type="RuleBase" id="RU000394"/>
    </source>
</evidence>
<dbReference type="GO" id="GO:0007018">
    <property type="term" value="P:microtubule-based movement"/>
    <property type="evidence" value="ECO:0007669"/>
    <property type="project" value="InterPro"/>
</dbReference>
<name>A0A0H5R533_9EUKA</name>
<comment type="subcellular location">
    <subcellularLocation>
        <location evidence="1">Cytoplasm</location>
        <location evidence="1">Cytoskeleton</location>
    </subcellularLocation>
</comment>
<evidence type="ECO:0000256" key="5">
    <source>
        <dbReference type="ARBA" id="ARBA00022840"/>
    </source>
</evidence>
<evidence type="ECO:0000259" key="13">
    <source>
        <dbReference type="PROSITE" id="PS50067"/>
    </source>
</evidence>
<dbReference type="GO" id="GO:0005876">
    <property type="term" value="C:spindle microtubule"/>
    <property type="evidence" value="ECO:0007669"/>
    <property type="project" value="TreeGrafter"/>
</dbReference>
<keyword evidence="2" id="KW-0963">Cytoplasm</keyword>
<reference evidence="14" key="1">
    <citation type="submission" date="2015-04" db="EMBL/GenBank/DDBJ databases">
        <title>The genome sequence of the plant pathogenic Rhizarian Plasmodiophora brassicae reveals insights in its biotrophic life cycle and the origin of chitin synthesis.</title>
        <authorList>
            <person name="Schwelm A."/>
            <person name="Fogelqvist J."/>
            <person name="Knaust A."/>
            <person name="Julke S."/>
            <person name="Lilja T."/>
            <person name="Dhandapani V."/>
            <person name="Bonilla-Rosso G."/>
            <person name="Karlsson M."/>
            <person name="Shevchenko A."/>
            <person name="Choi S.R."/>
            <person name="Kim H.G."/>
            <person name="Park J.Y."/>
            <person name="Lim Y.P."/>
            <person name="Ludwig-Muller J."/>
            <person name="Dixelius C."/>
        </authorList>
    </citation>
    <scope>NUCLEOTIDE SEQUENCE</scope>
    <source>
        <tissue evidence="14">Potato root galls</tissue>
    </source>
</reference>
<feature type="coiled-coil region" evidence="11">
    <location>
        <begin position="352"/>
        <end position="466"/>
    </location>
</feature>
<dbReference type="PRINTS" id="PR00380">
    <property type="entry name" value="KINESINHEAVY"/>
</dbReference>
<dbReference type="GO" id="GO:0008017">
    <property type="term" value="F:microtubule binding"/>
    <property type="evidence" value="ECO:0007669"/>
    <property type="project" value="InterPro"/>
</dbReference>
<feature type="region of interest" description="Disordered" evidence="12">
    <location>
        <begin position="889"/>
        <end position="935"/>
    </location>
</feature>
<feature type="compositionally biased region" description="Polar residues" evidence="12">
    <location>
        <begin position="892"/>
        <end position="912"/>
    </location>
</feature>
<dbReference type="PANTHER" id="PTHR47970:SF12">
    <property type="entry name" value="KINESIN FAMILY MEMBER 11"/>
    <property type="match status" value="1"/>
</dbReference>
<dbReference type="InterPro" id="IPR019821">
    <property type="entry name" value="Kinesin_motor_CS"/>
</dbReference>